<sequence>MSLARKLTIALVAGAASLTVVGAGTAHAAGNQFGAIAVEKASNPLGVTYFYGSHGPTPEVARQAAAARCGSESGNPDAVCDLITWSNACVAAATRGVDYQWAEGPNREEAIQNALRLSNAVGAAVVPLPAAISYVACTPSVE</sequence>
<gene>
    <name evidence="3" type="ORF">ACH49W_01225</name>
</gene>
<reference evidence="3 4" key="1">
    <citation type="submission" date="2024-10" db="EMBL/GenBank/DDBJ databases">
        <title>The Natural Products Discovery Center: Release of the First 8490 Sequenced Strains for Exploring Actinobacteria Biosynthetic Diversity.</title>
        <authorList>
            <person name="Kalkreuter E."/>
            <person name="Kautsar S.A."/>
            <person name="Yang D."/>
            <person name="Bader C.D."/>
            <person name="Teijaro C.N."/>
            <person name="Fluegel L."/>
            <person name="Davis C.M."/>
            <person name="Simpson J.R."/>
            <person name="Lauterbach L."/>
            <person name="Steele A.D."/>
            <person name="Gui C."/>
            <person name="Meng S."/>
            <person name="Li G."/>
            <person name="Viehrig K."/>
            <person name="Ye F."/>
            <person name="Su P."/>
            <person name="Kiefer A.F."/>
            <person name="Nichols A."/>
            <person name="Cepeda A.J."/>
            <person name="Yan W."/>
            <person name="Fan B."/>
            <person name="Jiang Y."/>
            <person name="Adhikari A."/>
            <person name="Zheng C.-J."/>
            <person name="Schuster L."/>
            <person name="Cowan T.M."/>
            <person name="Smanski M.J."/>
            <person name="Chevrette M.G."/>
            <person name="De Carvalho L.P.S."/>
            <person name="Shen B."/>
        </authorList>
    </citation>
    <scope>NUCLEOTIDE SEQUENCE [LARGE SCALE GENOMIC DNA]</scope>
    <source>
        <strain evidence="3 4">NPDC019275</strain>
    </source>
</reference>
<evidence type="ECO:0000256" key="1">
    <source>
        <dbReference type="SAM" id="SignalP"/>
    </source>
</evidence>
<dbReference type="Pfam" id="PF13827">
    <property type="entry name" value="DUF4189"/>
    <property type="match status" value="1"/>
</dbReference>
<dbReference type="InterPro" id="IPR025240">
    <property type="entry name" value="DUF4189"/>
</dbReference>
<organism evidence="3 4">
    <name type="scientific">Nocardia xishanensis</name>
    <dbReference type="NCBI Taxonomy" id="238964"/>
    <lineage>
        <taxon>Bacteria</taxon>
        <taxon>Bacillati</taxon>
        <taxon>Actinomycetota</taxon>
        <taxon>Actinomycetes</taxon>
        <taxon>Mycobacteriales</taxon>
        <taxon>Nocardiaceae</taxon>
        <taxon>Nocardia</taxon>
    </lineage>
</organism>
<feature type="signal peptide" evidence="1">
    <location>
        <begin position="1"/>
        <end position="28"/>
    </location>
</feature>
<comment type="caution">
    <text evidence="3">The sequence shown here is derived from an EMBL/GenBank/DDBJ whole genome shotgun (WGS) entry which is preliminary data.</text>
</comment>
<keyword evidence="4" id="KW-1185">Reference proteome</keyword>
<dbReference type="Proteomes" id="UP001611415">
    <property type="component" value="Unassembled WGS sequence"/>
</dbReference>
<feature type="chain" id="PRO_5046598962" evidence="1">
    <location>
        <begin position="29"/>
        <end position="142"/>
    </location>
</feature>
<keyword evidence="1" id="KW-0732">Signal</keyword>
<accession>A0ABW7WT96</accession>
<evidence type="ECO:0000259" key="2">
    <source>
        <dbReference type="Pfam" id="PF13827"/>
    </source>
</evidence>
<protein>
    <submittedName>
        <fullName evidence="3">DUF4189 domain-containing protein</fullName>
    </submittedName>
</protein>
<feature type="domain" description="DUF4189" evidence="2">
    <location>
        <begin position="33"/>
        <end position="116"/>
    </location>
</feature>
<dbReference type="EMBL" id="JBIRYO010000001">
    <property type="protein sequence ID" value="MFI2471975.1"/>
    <property type="molecule type" value="Genomic_DNA"/>
</dbReference>
<name>A0ABW7WT96_9NOCA</name>
<proteinExistence type="predicted"/>
<evidence type="ECO:0000313" key="4">
    <source>
        <dbReference type="Proteomes" id="UP001611415"/>
    </source>
</evidence>
<dbReference type="RefSeq" id="WP_397090464.1">
    <property type="nucleotide sequence ID" value="NZ_JBIRYO010000001.1"/>
</dbReference>
<evidence type="ECO:0000313" key="3">
    <source>
        <dbReference type="EMBL" id="MFI2471975.1"/>
    </source>
</evidence>